<dbReference type="HOGENOM" id="CLU_910246_0_0_1"/>
<dbReference type="Gramene" id="ONIVA01G08850.1">
    <property type="protein sequence ID" value="ONIVA01G08850.1"/>
    <property type="gene ID" value="ONIVA01G08850"/>
</dbReference>
<sequence>MAASTSLSPGPRSINWWINGSFSNERKIIFAIGLPISSSVRDPPVPNKISFKGRICSLEGPMPIIGDPLAPATIPNEKHELVDVSPCQLSTVDVEAAILNIRKKLKEKLSPNSASKLGRELIYLADMAKLLRSYKVCAVARGDGAVDVVDQYELAPAKSKGLPRMADLSLSSKSTDIGDGCGSQSQGKRIHLDYTQIIFIGLPTTKPQRNLPKKEPVTFKDRLKREEGPMPVFGVPAHSIEMCQSISVEKDTPGDGFGTPAFADVQKAIGKIRGKLRGDLPTNSSVKLSRELAYMSGAMSEWQELQSLRFLPQQMQEIIY</sequence>
<keyword evidence="2" id="KW-1185">Reference proteome</keyword>
<organism evidence="1">
    <name type="scientific">Oryza nivara</name>
    <name type="common">Indian wild rice</name>
    <name type="synonym">Oryza sativa f. spontanea</name>
    <dbReference type="NCBI Taxonomy" id="4536"/>
    <lineage>
        <taxon>Eukaryota</taxon>
        <taxon>Viridiplantae</taxon>
        <taxon>Streptophyta</taxon>
        <taxon>Embryophyta</taxon>
        <taxon>Tracheophyta</taxon>
        <taxon>Spermatophyta</taxon>
        <taxon>Magnoliopsida</taxon>
        <taxon>Liliopsida</taxon>
        <taxon>Poales</taxon>
        <taxon>Poaceae</taxon>
        <taxon>BOP clade</taxon>
        <taxon>Oryzoideae</taxon>
        <taxon>Oryzeae</taxon>
        <taxon>Oryzinae</taxon>
        <taxon>Oryza</taxon>
    </lineage>
</organism>
<evidence type="ECO:0000313" key="2">
    <source>
        <dbReference type="Proteomes" id="UP000006591"/>
    </source>
</evidence>
<reference evidence="1" key="2">
    <citation type="submission" date="2018-04" db="EMBL/GenBank/DDBJ databases">
        <title>OnivRS2 (Oryza nivara Reference Sequence Version 2).</title>
        <authorList>
            <person name="Zhang J."/>
            <person name="Kudrna D."/>
            <person name="Lee S."/>
            <person name="Talag J."/>
            <person name="Rajasekar S."/>
            <person name="Welchert J."/>
            <person name="Hsing Y.-I."/>
            <person name="Wing R.A."/>
        </authorList>
    </citation>
    <scope>NUCLEOTIDE SEQUENCE [LARGE SCALE GENOMIC DNA]</scope>
</reference>
<protein>
    <submittedName>
        <fullName evidence="1">Uncharacterized protein</fullName>
    </submittedName>
</protein>
<accession>A0A0E0FI98</accession>
<evidence type="ECO:0000313" key="1">
    <source>
        <dbReference type="EnsemblPlants" id="ONIVA01G08850.1"/>
    </source>
</evidence>
<name>A0A0E0FI98_ORYNI</name>
<reference evidence="1" key="1">
    <citation type="submission" date="2015-04" db="UniProtKB">
        <authorList>
            <consortium name="EnsemblPlants"/>
        </authorList>
    </citation>
    <scope>IDENTIFICATION</scope>
    <source>
        <strain evidence="1">SL10</strain>
    </source>
</reference>
<dbReference type="Proteomes" id="UP000006591">
    <property type="component" value="Chromosome 1"/>
</dbReference>
<dbReference type="EnsemblPlants" id="ONIVA01G08850.1">
    <property type="protein sequence ID" value="ONIVA01G08850.1"/>
    <property type="gene ID" value="ONIVA01G08850"/>
</dbReference>
<dbReference type="STRING" id="4536.A0A0E0FI98"/>
<proteinExistence type="predicted"/>
<dbReference type="AlphaFoldDB" id="A0A0E0FI98"/>